<evidence type="ECO:0000313" key="1">
    <source>
        <dbReference type="EMBL" id="ORZ41222.1"/>
    </source>
</evidence>
<protein>
    <submittedName>
        <fullName evidence="1">Uncharacterized protein</fullName>
    </submittedName>
</protein>
<dbReference type="STRING" id="765915.A0A1Y2I6U8"/>
<dbReference type="PANTHER" id="PTHR31210">
    <property type="entry name" value="OS06G0731900 PROTEIN"/>
    <property type="match status" value="1"/>
</dbReference>
<dbReference type="OrthoDB" id="9985979at2759"/>
<dbReference type="InterPro" id="IPR007877">
    <property type="entry name" value="DUF707"/>
</dbReference>
<keyword evidence="2" id="KW-1185">Reference proteome</keyword>
<proteinExistence type="predicted"/>
<evidence type="ECO:0000313" key="2">
    <source>
        <dbReference type="Proteomes" id="UP000193411"/>
    </source>
</evidence>
<dbReference type="PANTHER" id="PTHR31210:SF43">
    <property type="entry name" value="STORAGE PROTEIN-RELATED"/>
    <property type="match status" value="1"/>
</dbReference>
<reference evidence="1 2" key="1">
    <citation type="submission" date="2016-07" db="EMBL/GenBank/DDBJ databases">
        <title>Pervasive Adenine N6-methylation of Active Genes in Fungi.</title>
        <authorList>
            <consortium name="DOE Joint Genome Institute"/>
            <person name="Mondo S.J."/>
            <person name="Dannebaum R.O."/>
            <person name="Kuo R.C."/>
            <person name="Labutti K."/>
            <person name="Haridas S."/>
            <person name="Kuo A."/>
            <person name="Salamov A."/>
            <person name="Ahrendt S.R."/>
            <person name="Lipzen A."/>
            <person name="Sullivan W."/>
            <person name="Andreopoulos W.B."/>
            <person name="Clum A."/>
            <person name="Lindquist E."/>
            <person name="Daum C."/>
            <person name="Ramamoorthy G.K."/>
            <person name="Gryganskyi A."/>
            <person name="Culley D."/>
            <person name="Magnuson J.K."/>
            <person name="James T.Y."/>
            <person name="O'Malley M.A."/>
            <person name="Stajich J.E."/>
            <person name="Spatafora J.W."/>
            <person name="Visel A."/>
            <person name="Grigoriev I.V."/>
        </authorList>
    </citation>
    <scope>NUCLEOTIDE SEQUENCE [LARGE SCALE GENOMIC DNA]</scope>
    <source>
        <strain evidence="1 2">PL171</strain>
    </source>
</reference>
<feature type="non-terminal residue" evidence="1">
    <location>
        <position position="1"/>
    </location>
</feature>
<gene>
    <name evidence="1" type="ORF">BCR44DRAFT_111570</name>
</gene>
<accession>A0A1Y2I6U8</accession>
<dbReference type="Pfam" id="PF05212">
    <property type="entry name" value="DUF707"/>
    <property type="match status" value="1"/>
</dbReference>
<dbReference type="AlphaFoldDB" id="A0A1Y2I6U8"/>
<sequence length="243" mass="28126">APILSSSAPRSPPLKRQIGLLAIPVGAKSRALISPVIRKFKNAGFHIYLFHYDTSGPWQEYAREYPSVTAPGQAKFWFAKRYLPPQVVENYEYIFLWDDDVGFLDIDAWDPVEFVRIMRTYAIHVAQPAIVDGLKDYAQAKVVKWNPRAGTGRWTSFVEMMFGVYSREAWQACIWELLPWNGRSYWGTDFAFYPHCAAAGYCRVAVIDAMPVRHMDKHLFKSVSMENMREMRMYVDAYVRIMC</sequence>
<dbReference type="Proteomes" id="UP000193411">
    <property type="component" value="Unassembled WGS sequence"/>
</dbReference>
<organism evidence="1 2">
    <name type="scientific">Catenaria anguillulae PL171</name>
    <dbReference type="NCBI Taxonomy" id="765915"/>
    <lineage>
        <taxon>Eukaryota</taxon>
        <taxon>Fungi</taxon>
        <taxon>Fungi incertae sedis</taxon>
        <taxon>Blastocladiomycota</taxon>
        <taxon>Blastocladiomycetes</taxon>
        <taxon>Blastocladiales</taxon>
        <taxon>Catenariaceae</taxon>
        <taxon>Catenaria</taxon>
    </lineage>
</organism>
<comment type="caution">
    <text evidence="1">The sequence shown here is derived from an EMBL/GenBank/DDBJ whole genome shotgun (WGS) entry which is preliminary data.</text>
</comment>
<dbReference type="EMBL" id="MCFL01000001">
    <property type="protein sequence ID" value="ORZ41222.1"/>
    <property type="molecule type" value="Genomic_DNA"/>
</dbReference>
<name>A0A1Y2I6U8_9FUNG</name>
<feature type="non-terminal residue" evidence="1">
    <location>
        <position position="243"/>
    </location>
</feature>